<dbReference type="Gene3D" id="1.10.10.10">
    <property type="entry name" value="Winged helix-like DNA-binding domain superfamily/Winged helix DNA-binding domain"/>
    <property type="match status" value="1"/>
</dbReference>
<gene>
    <name evidence="5" type="ORF">POT9AD_1184</name>
</gene>
<dbReference type="InterPro" id="IPR058163">
    <property type="entry name" value="LysR-type_TF_proteobact-type"/>
</dbReference>
<dbReference type="OrthoDB" id="5526340at2"/>
<evidence type="ECO:0000256" key="4">
    <source>
        <dbReference type="ARBA" id="ARBA00023163"/>
    </source>
</evidence>
<keyword evidence="4" id="KW-0804">Transcription</keyword>
<dbReference type="Pfam" id="PF00126">
    <property type="entry name" value="HTH_1"/>
    <property type="match status" value="1"/>
</dbReference>
<dbReference type="EMBL" id="LR130779">
    <property type="protein sequence ID" value="VDN62175.1"/>
    <property type="molecule type" value="Genomic_DNA"/>
</dbReference>
<protein>
    <submittedName>
        <fullName evidence="5">Uncharacterized protein</fullName>
    </submittedName>
</protein>
<dbReference type="PRINTS" id="PR00039">
    <property type="entry name" value="HTHLYSR"/>
</dbReference>
<organism evidence="5">
    <name type="scientific">Ectopseudomonas oleovorans</name>
    <name type="common">Pseudomonas oleovorans</name>
    <dbReference type="NCBI Taxonomy" id="301"/>
    <lineage>
        <taxon>Bacteria</taxon>
        <taxon>Pseudomonadati</taxon>
        <taxon>Pseudomonadota</taxon>
        <taxon>Gammaproteobacteria</taxon>
        <taxon>Pseudomonadales</taxon>
        <taxon>Pseudomonadaceae</taxon>
        <taxon>Ectopseudomonas</taxon>
    </lineage>
</organism>
<keyword evidence="2" id="KW-0805">Transcription regulation</keyword>
<dbReference type="CDD" id="cd08432">
    <property type="entry name" value="PBP2_GcdR_TrpI_HvrB_AmpR_like"/>
    <property type="match status" value="1"/>
</dbReference>
<keyword evidence="3" id="KW-0238">DNA-binding</keyword>
<dbReference type="PROSITE" id="PS50931">
    <property type="entry name" value="HTH_LYSR"/>
    <property type="match status" value="1"/>
</dbReference>
<sequence length="289" mass="32010">MSRRLPSTAALLALEAAARHQSFARAAQELSLSEGAISRQIAKLEDFLGVRLFHRVGNRVELSTAGAGYATQMRTLLADIERHTRQLTQRASADSALEIGVLPTLASRWLIPRLVHFRQLHPDIQINLRERTQPFSLADSELHAAIHHAHLDWPGMQVQALFEEPLIAVCHPQLAARPAGQMPLLHKHESPFGWARYAELSALALAHTDQGPVYDRYALLIEAAKAGIGMALVPRRYVEQDLADGRLSAPWPVLAELAERYVLVTRPNAESPPALALFQAWLLEQSAAR</sequence>
<comment type="similarity">
    <text evidence="1">Belongs to the LysR transcriptional regulatory family.</text>
</comment>
<reference evidence="5" key="1">
    <citation type="submission" date="2018-11" db="EMBL/GenBank/DDBJ databases">
        <authorList>
            <consortium name="Genoscope - CEA"/>
            <person name="William W."/>
        </authorList>
    </citation>
    <scope>NUCLEOTIDE SEQUENCE [LARGE SCALE GENOMIC DNA]</scope>
    <source>
        <strain evidence="5">T9AD</strain>
    </source>
</reference>
<dbReference type="InterPro" id="IPR000847">
    <property type="entry name" value="LysR_HTH_N"/>
</dbReference>
<dbReference type="Gene3D" id="3.40.190.10">
    <property type="entry name" value="Periplasmic binding protein-like II"/>
    <property type="match status" value="2"/>
</dbReference>
<name>A0A653B0V1_ECTOL</name>
<accession>A0A653B0V1</accession>
<dbReference type="InterPro" id="IPR036388">
    <property type="entry name" value="WH-like_DNA-bd_sf"/>
</dbReference>
<dbReference type="PANTHER" id="PTHR30537:SF26">
    <property type="entry name" value="GLYCINE CLEAVAGE SYSTEM TRANSCRIPTIONAL ACTIVATOR"/>
    <property type="match status" value="1"/>
</dbReference>
<dbReference type="AlphaFoldDB" id="A0A653B0V1"/>
<dbReference type="GO" id="GO:0043565">
    <property type="term" value="F:sequence-specific DNA binding"/>
    <property type="evidence" value="ECO:0007669"/>
    <property type="project" value="TreeGrafter"/>
</dbReference>
<evidence type="ECO:0000256" key="1">
    <source>
        <dbReference type="ARBA" id="ARBA00009437"/>
    </source>
</evidence>
<evidence type="ECO:0000256" key="3">
    <source>
        <dbReference type="ARBA" id="ARBA00023125"/>
    </source>
</evidence>
<dbReference type="GO" id="GO:0006351">
    <property type="term" value="P:DNA-templated transcription"/>
    <property type="evidence" value="ECO:0007669"/>
    <property type="project" value="TreeGrafter"/>
</dbReference>
<dbReference type="GO" id="GO:0003700">
    <property type="term" value="F:DNA-binding transcription factor activity"/>
    <property type="evidence" value="ECO:0007669"/>
    <property type="project" value="InterPro"/>
</dbReference>
<evidence type="ECO:0000256" key="2">
    <source>
        <dbReference type="ARBA" id="ARBA00023015"/>
    </source>
</evidence>
<dbReference type="SUPFAM" id="SSF46785">
    <property type="entry name" value="Winged helix' DNA-binding domain"/>
    <property type="match status" value="1"/>
</dbReference>
<dbReference type="Pfam" id="PF03466">
    <property type="entry name" value="LysR_substrate"/>
    <property type="match status" value="1"/>
</dbReference>
<dbReference type="PANTHER" id="PTHR30537">
    <property type="entry name" value="HTH-TYPE TRANSCRIPTIONAL REGULATOR"/>
    <property type="match status" value="1"/>
</dbReference>
<dbReference type="InterPro" id="IPR036390">
    <property type="entry name" value="WH_DNA-bd_sf"/>
</dbReference>
<evidence type="ECO:0000313" key="5">
    <source>
        <dbReference type="EMBL" id="VDN62175.1"/>
    </source>
</evidence>
<proteinExistence type="inferred from homology"/>
<dbReference type="InterPro" id="IPR005119">
    <property type="entry name" value="LysR_subst-bd"/>
</dbReference>
<dbReference type="SUPFAM" id="SSF53850">
    <property type="entry name" value="Periplasmic binding protein-like II"/>
    <property type="match status" value="1"/>
</dbReference>